<protein>
    <recommendedName>
        <fullName evidence="6">RNase H type-1 domain-containing protein</fullName>
    </recommendedName>
</protein>
<reference evidence="4" key="2">
    <citation type="journal article" date="2022" name="Microbiol. Resour. Announc.">
        <title>Whole-Genome Sequence of Entomortierella parvispora E1425, a Mucoromycotan Fungus Associated with Burkholderiaceae-Related Endosymbiotic Bacteria.</title>
        <authorList>
            <person name="Herlambang A."/>
            <person name="Guo Y."/>
            <person name="Takashima Y."/>
            <person name="Narisawa K."/>
            <person name="Ohta H."/>
            <person name="Nishizawa T."/>
        </authorList>
    </citation>
    <scope>NUCLEOTIDE SEQUENCE</scope>
    <source>
        <strain evidence="4">E1425</strain>
    </source>
</reference>
<dbReference type="Pfam" id="PF00078">
    <property type="entry name" value="RVT_1"/>
    <property type="match status" value="1"/>
</dbReference>
<evidence type="ECO:0000313" key="5">
    <source>
        <dbReference type="Proteomes" id="UP000827284"/>
    </source>
</evidence>
<feature type="compositionally biased region" description="Low complexity" evidence="1">
    <location>
        <begin position="1193"/>
        <end position="1206"/>
    </location>
</feature>
<proteinExistence type="predicted"/>
<dbReference type="GO" id="GO:0003676">
    <property type="term" value="F:nucleic acid binding"/>
    <property type="evidence" value="ECO:0007669"/>
    <property type="project" value="InterPro"/>
</dbReference>
<evidence type="ECO:0000259" key="3">
    <source>
        <dbReference type="PROSITE" id="PS50879"/>
    </source>
</evidence>
<dbReference type="SUPFAM" id="SSF56219">
    <property type="entry name" value="DNase I-like"/>
    <property type="match status" value="1"/>
</dbReference>
<dbReference type="InterPro" id="IPR036691">
    <property type="entry name" value="Endo/exonu/phosph_ase_sf"/>
</dbReference>
<dbReference type="InterPro" id="IPR036397">
    <property type="entry name" value="RNaseH_sf"/>
</dbReference>
<dbReference type="Pfam" id="PF00075">
    <property type="entry name" value="RNase_H"/>
    <property type="match status" value="1"/>
</dbReference>
<reference evidence="4" key="1">
    <citation type="submission" date="2021-11" db="EMBL/GenBank/DDBJ databases">
        <authorList>
            <person name="Herlambang A."/>
            <person name="Guo Y."/>
            <person name="Takashima Y."/>
            <person name="Nishizawa T."/>
        </authorList>
    </citation>
    <scope>NUCLEOTIDE SEQUENCE</scope>
    <source>
        <strain evidence="4">E1425</strain>
    </source>
</reference>
<feature type="compositionally biased region" description="Acidic residues" evidence="1">
    <location>
        <begin position="1258"/>
        <end position="1270"/>
    </location>
</feature>
<dbReference type="InterPro" id="IPR002156">
    <property type="entry name" value="RNaseH_domain"/>
</dbReference>
<evidence type="ECO:0008006" key="6">
    <source>
        <dbReference type="Google" id="ProtNLM"/>
    </source>
</evidence>
<evidence type="ECO:0000313" key="4">
    <source>
        <dbReference type="EMBL" id="GJJ67774.1"/>
    </source>
</evidence>
<dbReference type="SUPFAM" id="SSF53098">
    <property type="entry name" value="Ribonuclease H-like"/>
    <property type="match status" value="1"/>
</dbReference>
<name>A0A9P3GZE5_9FUNG</name>
<comment type="caution">
    <text evidence="4">The sequence shown here is derived from an EMBL/GenBank/DDBJ whole genome shotgun (WGS) entry which is preliminary data.</text>
</comment>
<dbReference type="PANTHER" id="PTHR19446">
    <property type="entry name" value="REVERSE TRANSCRIPTASES"/>
    <property type="match status" value="1"/>
</dbReference>
<sequence length="1597" mass="178949">MALILLGDFNGVMSPLIDRINPAHTSTTPETTFLRHSTSAGLVDTFRFLHPHVLDYTFKEISRIDLVFNSTTLQPRLMEAWIGAVPDSVGTDHKAAMASYNMSTATRPVTKAMLRRHRIRSTRINYRKATATDWSNFTEALKGQGRVEATALELTDINTDEQWTRIRDLLMTTAKATLPIQKVGGVSRTPCREQELASQCRALGSILYMTSKHFIDNNNGANKQQESYDRIKHHHFALTQQGIRLSKVPPSSATVQTWTDWRGKVRTVWADRLTARQVEKKLGVRKKIDEAIEARCALFASNTGRALHNILDTQRPRITLDKLRTTTANGVSIEDRPVEVKDGIRTHFKGKTHRKRTQDVSQLEAWENEYQPLTAVDEEWYGGLMEVPDAKTVAEAIRTAPKVKAAGGSGITNDMFQHLDEDTLAAFTELIQACIAQRRLPTQWKEGIIYCIPKVYDWNGDLNNIRPLTLLEHARKILFSILTSRLSEIVSKHNVLKGNNFSVLKGTTTKDPIHALNCVLEDARQERREVWVVCQDIQKCFDSVDCAPERMMEMGLRRIKVPETFIALLGDITETKQNRIITDFGLTEAYRVEGGLDQGGIECPLMWRIAYDPLLCAVDKLQAGYTMTPQPTESEPDLSPPMVSGLAFVDDTHWISDNKDNMQRILDRSMSFFSLHDIQVNATKTVVMALNNTEVETPTLQFGQPPESIKPIHKSVAIRILGAWVAADGNSKKTKELVMEEINTVDAILNRKAVTDRQALYIVNNVLLPRMSYRLSLTVLSPSEAKRLTGKYTEAVRKKAGLAKGTPYALLHHRRFYGVRRLVDTQAEEHIGPLHSRLNDRGLIGRLTRSRSRALQRQLGIAQHPVERPDIGATGEKHNIIGRICGLMNQRHLSFYPTTQTNNRRQPITTLFTVQEFAKARKQLKKAGLLYLDQVLTDDRNAILTWAEVRQQHSIRTRTPQTWYEHITAKLTTAGLIATHNINIDLERERLQMQHRAKDPTKNTANGTDLARTREDMIRRLEKENTTESLWYVDYLHEADESEPAWESEEDVYSFGEVFSSISQLNVLGLDGQLSPEQRSVDDASQPNCSNLDSRLLSTECLGQTQQTKDGNVATDPQSPGEYEGNSDSDSDSDHTTRSQKEQKKREKGKEKKNNGPKETKKKKRAQRQYQMLTINEQGGASSTTNPYTTFFYSSSSSTSSSCSTPSPSPPSSSPLLSPHEHFPPLPFTHDQHSSSTPSSLIDSRSSSPISFSFSSDQDPESAQDQDSEPEPDRAQSPQQPERAPAPNRDHASYLFGATTPGERRKATTAFLRQQRAPERALVQATIPTAGSERVAIGSLLVDQATANAITEVQIRPPAPAPRHIYSDGSLIRAGTVYSSMAFGVATVAPDTPIRISGRLQGFSSSTAAELMGLHAVIVAAPAAEHIILHLDNLSVVNNFSKLVKHRDRATTREKMRCSHAIQWAVIAQACNIRQGAVEVCWVKGHSGDPGNEEADRTAVNAQTSDSMPWTINQSHQQDFQFGAQFLQTNIDTDVRRLVRHQSCIRDHCSWMALKQTKKMNLDSSDIHWQSTLDIVHNNNNTGSFYTSPRDSSLRSH</sequence>
<dbReference type="OrthoDB" id="2435398at2759"/>
<feature type="region of interest" description="Disordered" evidence="1">
    <location>
        <begin position="1193"/>
        <end position="1310"/>
    </location>
</feature>
<accession>A0A9P3GZE5</accession>
<dbReference type="CDD" id="cd09276">
    <property type="entry name" value="Rnase_HI_RT_non_LTR"/>
    <property type="match status" value="1"/>
</dbReference>
<dbReference type="Proteomes" id="UP000827284">
    <property type="component" value="Unassembled WGS sequence"/>
</dbReference>
<feature type="compositionally biased region" description="Basic and acidic residues" evidence="1">
    <location>
        <begin position="1132"/>
        <end position="1159"/>
    </location>
</feature>
<dbReference type="GO" id="GO:0004523">
    <property type="term" value="F:RNA-DNA hybrid ribonuclease activity"/>
    <property type="evidence" value="ECO:0007669"/>
    <property type="project" value="InterPro"/>
</dbReference>
<dbReference type="PROSITE" id="PS50879">
    <property type="entry name" value="RNASE_H_1"/>
    <property type="match status" value="1"/>
</dbReference>
<evidence type="ECO:0000259" key="2">
    <source>
        <dbReference type="PROSITE" id="PS50878"/>
    </source>
</evidence>
<dbReference type="Gene3D" id="3.60.10.10">
    <property type="entry name" value="Endonuclease/exonuclease/phosphatase"/>
    <property type="match status" value="1"/>
</dbReference>
<feature type="domain" description="RNase H type-1" evidence="3">
    <location>
        <begin position="1371"/>
        <end position="1504"/>
    </location>
</feature>
<dbReference type="PROSITE" id="PS50878">
    <property type="entry name" value="RT_POL"/>
    <property type="match status" value="1"/>
</dbReference>
<feature type="compositionally biased region" description="Polar residues" evidence="1">
    <location>
        <begin position="1103"/>
        <end position="1118"/>
    </location>
</feature>
<dbReference type="InterPro" id="IPR012337">
    <property type="entry name" value="RNaseH-like_sf"/>
</dbReference>
<evidence type="ECO:0000256" key="1">
    <source>
        <dbReference type="SAM" id="MobiDB-lite"/>
    </source>
</evidence>
<dbReference type="Gene3D" id="3.30.420.10">
    <property type="entry name" value="Ribonuclease H-like superfamily/Ribonuclease H"/>
    <property type="match status" value="1"/>
</dbReference>
<dbReference type="InterPro" id="IPR000477">
    <property type="entry name" value="RT_dom"/>
</dbReference>
<feature type="domain" description="Reverse transcriptase" evidence="2">
    <location>
        <begin position="433"/>
        <end position="706"/>
    </location>
</feature>
<dbReference type="EMBL" id="BQFW01000001">
    <property type="protein sequence ID" value="GJJ67774.1"/>
    <property type="molecule type" value="Genomic_DNA"/>
</dbReference>
<feature type="region of interest" description="Disordered" evidence="1">
    <location>
        <begin position="1103"/>
        <end position="1168"/>
    </location>
</feature>
<feature type="compositionally biased region" description="Low complexity" evidence="1">
    <location>
        <begin position="1234"/>
        <end position="1257"/>
    </location>
</feature>
<organism evidence="4 5">
    <name type="scientific">Entomortierella parvispora</name>
    <dbReference type="NCBI Taxonomy" id="205924"/>
    <lineage>
        <taxon>Eukaryota</taxon>
        <taxon>Fungi</taxon>
        <taxon>Fungi incertae sedis</taxon>
        <taxon>Mucoromycota</taxon>
        <taxon>Mortierellomycotina</taxon>
        <taxon>Mortierellomycetes</taxon>
        <taxon>Mortierellales</taxon>
        <taxon>Mortierellaceae</taxon>
        <taxon>Entomortierella</taxon>
    </lineage>
</organism>
<gene>
    <name evidence="4" type="ORF">EMPS_00120</name>
</gene>
<keyword evidence="5" id="KW-1185">Reference proteome</keyword>